<reference evidence="2 3" key="1">
    <citation type="submission" date="2017-04" db="EMBL/GenBank/DDBJ databases">
        <authorList>
            <person name="Afonso C.L."/>
            <person name="Miller P.J."/>
            <person name="Scott M.A."/>
            <person name="Spackman E."/>
            <person name="Goraichik I."/>
            <person name="Dimitrov K.M."/>
            <person name="Suarez D.L."/>
            <person name="Swayne D.E."/>
        </authorList>
    </citation>
    <scope>NUCLEOTIDE SEQUENCE [LARGE SCALE GENOMIC DNA]</scope>
    <source>
        <strain evidence="2 3">LMG26642</strain>
    </source>
</reference>
<dbReference type="AlphaFoldDB" id="A0A1X7NL61"/>
<gene>
    <name evidence="2" type="ORF">SAMN04488700_2109</name>
</gene>
<keyword evidence="3" id="KW-1185">Reference proteome</keyword>
<keyword evidence="1" id="KW-1133">Transmembrane helix</keyword>
<accession>A0A1X7NL61</accession>
<dbReference type="Proteomes" id="UP000193435">
    <property type="component" value="Unassembled WGS sequence"/>
</dbReference>
<evidence type="ECO:0000313" key="2">
    <source>
        <dbReference type="EMBL" id="SMH38215.1"/>
    </source>
</evidence>
<evidence type="ECO:0000256" key="1">
    <source>
        <dbReference type="SAM" id="Phobius"/>
    </source>
</evidence>
<protein>
    <submittedName>
        <fullName evidence="2">Uncharacterized protein</fullName>
    </submittedName>
</protein>
<proteinExistence type="predicted"/>
<organism evidence="2 3">
    <name type="scientific">Carnobacterium iners</name>
    <dbReference type="NCBI Taxonomy" id="1073423"/>
    <lineage>
        <taxon>Bacteria</taxon>
        <taxon>Bacillati</taxon>
        <taxon>Bacillota</taxon>
        <taxon>Bacilli</taxon>
        <taxon>Lactobacillales</taxon>
        <taxon>Carnobacteriaceae</taxon>
        <taxon>Carnobacterium</taxon>
    </lineage>
</organism>
<feature type="transmembrane region" description="Helical" evidence="1">
    <location>
        <begin position="55"/>
        <end position="70"/>
    </location>
</feature>
<keyword evidence="1" id="KW-0472">Membrane</keyword>
<keyword evidence="1" id="KW-0812">Transmembrane</keyword>
<name>A0A1X7NL61_9LACT</name>
<evidence type="ECO:0000313" key="3">
    <source>
        <dbReference type="Proteomes" id="UP000193435"/>
    </source>
</evidence>
<sequence length="72" mass="8946">MTYSYLTNKELIMIKTYFHQKVYILTTVKKHNLMLRNILYYILFLRSIGRNQLKYLYPVFFARFLLLYLLKL</sequence>
<dbReference type="EMBL" id="FXBJ01000002">
    <property type="protein sequence ID" value="SMH38215.1"/>
    <property type="molecule type" value="Genomic_DNA"/>
</dbReference>